<comment type="catalytic activity">
    <reaction evidence="9">
        <text>2-(2-carboxy-4-methylthiazol-5-yl)ethyl phosphate + 4-amino-2-methyl-5-(diphosphooxymethyl)pyrimidine + 2 H(+) = thiamine phosphate + CO2 + diphosphate</text>
        <dbReference type="Rhea" id="RHEA:47848"/>
        <dbReference type="ChEBI" id="CHEBI:15378"/>
        <dbReference type="ChEBI" id="CHEBI:16526"/>
        <dbReference type="ChEBI" id="CHEBI:33019"/>
        <dbReference type="ChEBI" id="CHEBI:37575"/>
        <dbReference type="ChEBI" id="CHEBI:57841"/>
        <dbReference type="ChEBI" id="CHEBI:62890"/>
        <dbReference type="EC" id="2.5.1.3"/>
    </reaction>
</comment>
<dbReference type="InterPro" id="IPR034291">
    <property type="entry name" value="TMP_synthase"/>
</dbReference>
<dbReference type="UniPathway" id="UPA00060">
    <property type="reaction ID" value="UER00141"/>
</dbReference>
<feature type="non-terminal residue" evidence="13">
    <location>
        <position position="1"/>
    </location>
</feature>
<accession>X1D350</accession>
<proteinExistence type="inferred from homology"/>
<evidence type="ECO:0000256" key="10">
    <source>
        <dbReference type="ARBA" id="ARBA00047883"/>
    </source>
</evidence>
<comment type="catalytic activity">
    <reaction evidence="10">
        <text>2-[(2R,5Z)-2-carboxy-4-methylthiazol-5(2H)-ylidene]ethyl phosphate + 4-amino-2-methyl-5-(diphosphooxymethyl)pyrimidine + 2 H(+) = thiamine phosphate + CO2 + diphosphate</text>
        <dbReference type="Rhea" id="RHEA:47844"/>
        <dbReference type="ChEBI" id="CHEBI:15378"/>
        <dbReference type="ChEBI" id="CHEBI:16526"/>
        <dbReference type="ChEBI" id="CHEBI:33019"/>
        <dbReference type="ChEBI" id="CHEBI:37575"/>
        <dbReference type="ChEBI" id="CHEBI:57841"/>
        <dbReference type="ChEBI" id="CHEBI:62899"/>
        <dbReference type="EC" id="2.5.1.3"/>
    </reaction>
</comment>
<comment type="cofactor">
    <cofactor evidence="1">
        <name>Mg(2+)</name>
        <dbReference type="ChEBI" id="CHEBI:18420"/>
    </cofactor>
</comment>
<dbReference type="InterPro" id="IPR022998">
    <property type="entry name" value="ThiamineP_synth_TenI"/>
</dbReference>
<dbReference type="EC" id="2.5.1.3" evidence="3"/>
<dbReference type="PANTHER" id="PTHR20857:SF15">
    <property type="entry name" value="THIAMINE-PHOSPHATE SYNTHASE"/>
    <property type="match status" value="1"/>
</dbReference>
<evidence type="ECO:0000313" key="13">
    <source>
        <dbReference type="EMBL" id="GAH02680.1"/>
    </source>
</evidence>
<dbReference type="EMBL" id="BART01021641">
    <property type="protein sequence ID" value="GAH02680.1"/>
    <property type="molecule type" value="Genomic_DNA"/>
</dbReference>
<dbReference type="GO" id="GO:0009228">
    <property type="term" value="P:thiamine biosynthetic process"/>
    <property type="evidence" value="ECO:0007669"/>
    <property type="project" value="UniProtKB-KW"/>
</dbReference>
<feature type="domain" description="Thiamine phosphate synthase/TenI" evidence="11">
    <location>
        <begin position="125"/>
        <end position="289"/>
    </location>
</feature>
<evidence type="ECO:0000256" key="6">
    <source>
        <dbReference type="ARBA" id="ARBA00022842"/>
    </source>
</evidence>
<dbReference type="InterPro" id="IPR036206">
    <property type="entry name" value="ThiamineP_synth_sf"/>
</dbReference>
<dbReference type="Gene3D" id="3.20.20.70">
    <property type="entry name" value="Aldolase class I"/>
    <property type="match status" value="1"/>
</dbReference>
<evidence type="ECO:0000259" key="12">
    <source>
        <dbReference type="Pfam" id="PF17792"/>
    </source>
</evidence>
<dbReference type="NCBIfam" id="TIGR00693">
    <property type="entry name" value="thiE"/>
    <property type="match status" value="1"/>
</dbReference>
<comment type="pathway">
    <text evidence="2">Cofactor biosynthesis; thiamine diphosphate biosynthesis; thiamine phosphate from 4-amino-2-methyl-5-diphosphomethylpyrimidine and 4-methyl-5-(2-phosphoethyl)-thiazole: step 1/1.</text>
</comment>
<dbReference type="GO" id="GO:0004789">
    <property type="term" value="F:thiamine-phosphate diphosphorylase activity"/>
    <property type="evidence" value="ECO:0007669"/>
    <property type="project" value="UniProtKB-EC"/>
</dbReference>
<dbReference type="GO" id="GO:0005737">
    <property type="term" value="C:cytoplasm"/>
    <property type="evidence" value="ECO:0007669"/>
    <property type="project" value="TreeGrafter"/>
</dbReference>
<dbReference type="GO" id="GO:0046872">
    <property type="term" value="F:metal ion binding"/>
    <property type="evidence" value="ECO:0007669"/>
    <property type="project" value="UniProtKB-KW"/>
</dbReference>
<feature type="domain" description="ThiD2" evidence="12">
    <location>
        <begin position="1"/>
        <end position="107"/>
    </location>
</feature>
<name>X1D350_9ZZZZ</name>
<evidence type="ECO:0000259" key="11">
    <source>
        <dbReference type="Pfam" id="PF02581"/>
    </source>
</evidence>
<protein>
    <recommendedName>
        <fullName evidence="3">thiamine phosphate synthase</fullName>
        <ecNumber evidence="3">2.5.1.3</ecNumber>
    </recommendedName>
</protein>
<dbReference type="GO" id="GO:0009229">
    <property type="term" value="P:thiamine diphosphate biosynthetic process"/>
    <property type="evidence" value="ECO:0007669"/>
    <property type="project" value="UniProtKB-UniPathway"/>
</dbReference>
<evidence type="ECO:0000256" key="4">
    <source>
        <dbReference type="ARBA" id="ARBA00022679"/>
    </source>
</evidence>
<dbReference type="AlphaFoldDB" id="X1D350"/>
<sequence length="290" mass="32189">LEDLARLLLNDATLTQQLKTMRHEMLRGDWSFQQQLLQARNSEGDVGISIEAPGEEKQRELPIMVVANARRVQESLRVLEEMAKIPEVKLNSEKFKQARFNLYTIEQALLFKLLRQDKIKRLPGLYVIIDTKALIKGRSHIDVASQAIQGGAKTIQLRDKLQSKRELLLIAQQLRNLCAGHDVLFIVNDYLDLALATDADGLHLGQNDLPTAVARKLLPIDKILGCSTTTVNQAINAESEGADYIAVGSIYPTTSKETVEVVGLDRLRQIRQAVTLPLVAIGGIAKDNVA</sequence>
<keyword evidence="4" id="KW-0808">Transferase</keyword>
<evidence type="ECO:0000256" key="1">
    <source>
        <dbReference type="ARBA" id="ARBA00001946"/>
    </source>
</evidence>
<dbReference type="InterPro" id="IPR041397">
    <property type="entry name" value="ThiD2"/>
</dbReference>
<dbReference type="SUPFAM" id="SSF51391">
    <property type="entry name" value="Thiamin phosphate synthase"/>
    <property type="match status" value="1"/>
</dbReference>
<evidence type="ECO:0000256" key="3">
    <source>
        <dbReference type="ARBA" id="ARBA00012830"/>
    </source>
</evidence>
<evidence type="ECO:0000256" key="2">
    <source>
        <dbReference type="ARBA" id="ARBA00005165"/>
    </source>
</evidence>
<reference evidence="13" key="1">
    <citation type="journal article" date="2014" name="Front. Microbiol.">
        <title>High frequency of phylogenetically diverse reductive dehalogenase-homologous genes in deep subseafloor sedimentary metagenomes.</title>
        <authorList>
            <person name="Kawai M."/>
            <person name="Futagami T."/>
            <person name="Toyoda A."/>
            <person name="Takaki Y."/>
            <person name="Nishi S."/>
            <person name="Hori S."/>
            <person name="Arai W."/>
            <person name="Tsubouchi T."/>
            <person name="Morono Y."/>
            <person name="Uchiyama I."/>
            <person name="Ito T."/>
            <person name="Fujiyama A."/>
            <person name="Inagaki F."/>
            <person name="Takami H."/>
        </authorList>
    </citation>
    <scope>NUCLEOTIDE SEQUENCE</scope>
    <source>
        <strain evidence="13">Expedition CK06-06</strain>
    </source>
</reference>
<organism evidence="13">
    <name type="scientific">marine sediment metagenome</name>
    <dbReference type="NCBI Taxonomy" id="412755"/>
    <lineage>
        <taxon>unclassified sequences</taxon>
        <taxon>metagenomes</taxon>
        <taxon>ecological metagenomes</taxon>
    </lineage>
</organism>
<evidence type="ECO:0000256" key="5">
    <source>
        <dbReference type="ARBA" id="ARBA00022723"/>
    </source>
</evidence>
<comment type="catalytic activity">
    <reaction evidence="8">
        <text>4-methyl-5-(2-phosphooxyethyl)-thiazole + 4-amino-2-methyl-5-(diphosphooxymethyl)pyrimidine + H(+) = thiamine phosphate + diphosphate</text>
        <dbReference type="Rhea" id="RHEA:22328"/>
        <dbReference type="ChEBI" id="CHEBI:15378"/>
        <dbReference type="ChEBI" id="CHEBI:33019"/>
        <dbReference type="ChEBI" id="CHEBI:37575"/>
        <dbReference type="ChEBI" id="CHEBI:57841"/>
        <dbReference type="ChEBI" id="CHEBI:58296"/>
        <dbReference type="EC" id="2.5.1.3"/>
    </reaction>
</comment>
<dbReference type="CDD" id="cd00564">
    <property type="entry name" value="TMP_TenI"/>
    <property type="match status" value="1"/>
</dbReference>
<gene>
    <name evidence="13" type="ORF">S01H4_39854</name>
</gene>
<keyword evidence="7" id="KW-0784">Thiamine biosynthesis</keyword>
<comment type="caution">
    <text evidence="13">The sequence shown here is derived from an EMBL/GenBank/DDBJ whole genome shotgun (WGS) entry which is preliminary data.</text>
</comment>
<evidence type="ECO:0000256" key="7">
    <source>
        <dbReference type="ARBA" id="ARBA00022977"/>
    </source>
</evidence>
<dbReference type="PANTHER" id="PTHR20857">
    <property type="entry name" value="THIAMINE-PHOSPHATE PYROPHOSPHORYLASE"/>
    <property type="match status" value="1"/>
</dbReference>
<keyword evidence="5" id="KW-0479">Metal-binding</keyword>
<keyword evidence="6" id="KW-0460">Magnesium</keyword>
<dbReference type="Pfam" id="PF17792">
    <property type="entry name" value="ThiD2"/>
    <property type="match status" value="1"/>
</dbReference>
<dbReference type="HAMAP" id="MF_00097">
    <property type="entry name" value="TMP_synthase"/>
    <property type="match status" value="1"/>
</dbReference>
<evidence type="ECO:0000256" key="8">
    <source>
        <dbReference type="ARBA" id="ARBA00047334"/>
    </source>
</evidence>
<dbReference type="InterPro" id="IPR013785">
    <property type="entry name" value="Aldolase_TIM"/>
</dbReference>
<feature type="non-terminal residue" evidence="13">
    <location>
        <position position="290"/>
    </location>
</feature>
<dbReference type="Pfam" id="PF02581">
    <property type="entry name" value="TMP-TENI"/>
    <property type="match status" value="1"/>
</dbReference>
<evidence type="ECO:0000256" key="9">
    <source>
        <dbReference type="ARBA" id="ARBA00047851"/>
    </source>
</evidence>